<dbReference type="STRING" id="641524.ADICYQ_5266"/>
<dbReference type="EMBL" id="ATNM01000185">
    <property type="protein sequence ID" value="EPR65726.1"/>
    <property type="molecule type" value="Genomic_DNA"/>
</dbReference>
<dbReference type="eggNOG" id="COG2010">
    <property type="taxonomic scope" value="Bacteria"/>
</dbReference>
<sequence length="66" mass="7010">MINVILQGLEGQIEVDGVAYNGIMPAHSFLSDAEAAGVLTYIRKSFGNNSSSISAIEVANARKEIK</sequence>
<accession>S7V756</accession>
<name>S7V756_9BACT</name>
<dbReference type="Proteomes" id="UP000014974">
    <property type="component" value="Unassembled WGS sequence"/>
</dbReference>
<protein>
    <submittedName>
        <fullName evidence="1">L-sorbosone dehydrogenase</fullName>
    </submittedName>
</protein>
<dbReference type="Gene3D" id="1.10.760.10">
    <property type="entry name" value="Cytochrome c-like domain"/>
    <property type="match status" value="1"/>
</dbReference>
<gene>
    <name evidence="1" type="ORF">ADICYQ_5266</name>
</gene>
<comment type="caution">
    <text evidence="1">The sequence shown here is derived from an EMBL/GenBank/DDBJ whole genome shotgun (WGS) entry which is preliminary data.</text>
</comment>
<dbReference type="AlphaFoldDB" id="S7V756"/>
<dbReference type="GO" id="GO:0009055">
    <property type="term" value="F:electron transfer activity"/>
    <property type="evidence" value="ECO:0007669"/>
    <property type="project" value="InterPro"/>
</dbReference>
<dbReference type="InterPro" id="IPR036909">
    <property type="entry name" value="Cyt_c-like_dom_sf"/>
</dbReference>
<organism evidence="1 2">
    <name type="scientific">Cyclobacterium qasimii M12-11B</name>
    <dbReference type="NCBI Taxonomy" id="641524"/>
    <lineage>
        <taxon>Bacteria</taxon>
        <taxon>Pseudomonadati</taxon>
        <taxon>Bacteroidota</taxon>
        <taxon>Cytophagia</taxon>
        <taxon>Cytophagales</taxon>
        <taxon>Cyclobacteriaceae</taxon>
        <taxon>Cyclobacterium</taxon>
    </lineage>
</organism>
<dbReference type="GO" id="GO:0020037">
    <property type="term" value="F:heme binding"/>
    <property type="evidence" value="ECO:0007669"/>
    <property type="project" value="InterPro"/>
</dbReference>
<dbReference type="SUPFAM" id="SSF46626">
    <property type="entry name" value="Cytochrome c"/>
    <property type="match status" value="1"/>
</dbReference>
<evidence type="ECO:0000313" key="2">
    <source>
        <dbReference type="Proteomes" id="UP000014974"/>
    </source>
</evidence>
<evidence type="ECO:0000313" key="1">
    <source>
        <dbReference type="EMBL" id="EPR65726.1"/>
    </source>
</evidence>
<proteinExistence type="predicted"/>
<dbReference type="RefSeq" id="WP_020893667.1">
    <property type="nucleotide sequence ID" value="NZ_ATNM01000185.1"/>
</dbReference>
<reference evidence="1 2" key="1">
    <citation type="journal article" date="2013" name="Genome Announc.">
        <title>Draft Genome Sequence of Cyclobacterium qasimii Strain M12-11BT, Isolated from Arctic Marine Sediment.</title>
        <authorList>
            <person name="Shivaji S."/>
            <person name="Ara S."/>
            <person name="Singh A."/>
            <person name="Kumar Pinnaka A."/>
        </authorList>
    </citation>
    <scope>NUCLEOTIDE SEQUENCE [LARGE SCALE GENOMIC DNA]</scope>
    <source>
        <strain evidence="1 2">M12-11B</strain>
    </source>
</reference>